<accession>A0A6J7DMK4</accession>
<organism evidence="1">
    <name type="scientific">freshwater metagenome</name>
    <dbReference type="NCBI Taxonomy" id="449393"/>
    <lineage>
        <taxon>unclassified sequences</taxon>
        <taxon>metagenomes</taxon>
        <taxon>ecological metagenomes</taxon>
    </lineage>
</organism>
<dbReference type="AlphaFoldDB" id="A0A6J7DMK4"/>
<proteinExistence type="predicted"/>
<evidence type="ECO:0000313" key="1">
    <source>
        <dbReference type="EMBL" id="CAB4869984.1"/>
    </source>
</evidence>
<name>A0A6J7DMK4_9ZZZZ</name>
<protein>
    <submittedName>
        <fullName evidence="1">Unannotated protein</fullName>
    </submittedName>
</protein>
<dbReference type="EMBL" id="CAFBLW010000010">
    <property type="protein sequence ID" value="CAB4869984.1"/>
    <property type="molecule type" value="Genomic_DNA"/>
</dbReference>
<gene>
    <name evidence="1" type="ORF">UFOPK3461_00268</name>
</gene>
<sequence>MRKLVLVAFAIIVANSSSAIAAPKPIAIKEATVITADIQAEGIASSGTNLITFTSTTSATLDVTVVAKNLSGSDVWSKVIDSGQNEMATVITSDSSGNIWLAGSSSSIPAPETVTAQIGAINPDGVNIETLPKLRKDMDQISLWLLSPNGDLISTFSFPLKASALVTAIAVDSKGATIAGLRANGAFVLSVSQTGIFGKLVPIGTSKTSINAVTRNSDATVSAFGSSSETLGGKKLVGAIDGVLIKISKTATIASVVRSSAPKAKRSWNSSTPSSFLTGDVISPKGNEIAITKFTSQFAPTWTTRYSGSGKAIGMNLSGGNFAVAMAPSALPAGLSGSKLAKGQSLVVLFNGKGVITSGYTNPAMGAPIAATYSPDGGISVLAKGIGAQTISIFHLISR</sequence>
<reference evidence="1" key="1">
    <citation type="submission" date="2020-05" db="EMBL/GenBank/DDBJ databases">
        <authorList>
            <person name="Chiriac C."/>
            <person name="Salcher M."/>
            <person name="Ghai R."/>
            <person name="Kavagutti S V."/>
        </authorList>
    </citation>
    <scope>NUCLEOTIDE SEQUENCE</scope>
</reference>